<dbReference type="PROSITE" id="PS51737">
    <property type="entry name" value="RECOMBINASE_DNA_BIND"/>
    <property type="match status" value="1"/>
</dbReference>
<dbReference type="Gene3D" id="3.90.1750.20">
    <property type="entry name" value="Putative Large Serine Recombinase, Chain B, Domain 2"/>
    <property type="match status" value="1"/>
</dbReference>
<dbReference type="GO" id="GO:0003677">
    <property type="term" value="F:DNA binding"/>
    <property type="evidence" value="ECO:0007669"/>
    <property type="project" value="InterPro"/>
</dbReference>
<sequence length="82" mass="9204">MQAADGDKDLMKWAASPIRNMLRSGAIRGFAHHKGATVRDDEGDPVKLAEPLVTLDEWEQIQAHLDRIQESRRGFAAPWPAR</sequence>
<accession>A0A1X0JXF3</accession>
<organism evidence="2 3">
    <name type="scientific">Mycolicibacterium tusciae</name>
    <dbReference type="NCBI Taxonomy" id="75922"/>
    <lineage>
        <taxon>Bacteria</taxon>
        <taxon>Bacillati</taxon>
        <taxon>Actinomycetota</taxon>
        <taxon>Actinomycetes</taxon>
        <taxon>Mycobacteriales</taxon>
        <taxon>Mycobacteriaceae</taxon>
        <taxon>Mycolicibacterium</taxon>
    </lineage>
</organism>
<name>A0A1X0JXF3_9MYCO</name>
<evidence type="ECO:0000313" key="2">
    <source>
        <dbReference type="EMBL" id="ORB66936.1"/>
    </source>
</evidence>
<dbReference type="InterPro" id="IPR011109">
    <property type="entry name" value="DNA_bind_recombinase_dom"/>
</dbReference>
<dbReference type="AlphaFoldDB" id="A0A1X0JXF3"/>
<dbReference type="GO" id="GO:0000150">
    <property type="term" value="F:DNA strand exchange activity"/>
    <property type="evidence" value="ECO:0007669"/>
    <property type="project" value="InterPro"/>
</dbReference>
<keyword evidence="3" id="KW-1185">Reference proteome</keyword>
<dbReference type="InterPro" id="IPR038109">
    <property type="entry name" value="DNA_bind_recomb_sf"/>
</dbReference>
<dbReference type="Proteomes" id="UP000192411">
    <property type="component" value="Unassembled WGS sequence"/>
</dbReference>
<dbReference type="STRING" id="75922.BST47_07670"/>
<gene>
    <name evidence="2" type="ORF">BST47_07670</name>
</gene>
<protein>
    <recommendedName>
        <fullName evidence="1">Recombinase domain-containing protein</fullName>
    </recommendedName>
</protein>
<dbReference type="Pfam" id="PF07508">
    <property type="entry name" value="Recombinase"/>
    <property type="match status" value="1"/>
</dbReference>
<feature type="domain" description="Recombinase" evidence="1">
    <location>
        <begin position="1"/>
        <end position="71"/>
    </location>
</feature>
<evidence type="ECO:0000259" key="1">
    <source>
        <dbReference type="PROSITE" id="PS51737"/>
    </source>
</evidence>
<comment type="caution">
    <text evidence="2">The sequence shown here is derived from an EMBL/GenBank/DDBJ whole genome shotgun (WGS) entry which is preliminary data.</text>
</comment>
<proteinExistence type="predicted"/>
<evidence type="ECO:0000313" key="3">
    <source>
        <dbReference type="Proteomes" id="UP000192411"/>
    </source>
</evidence>
<reference evidence="2 3" key="1">
    <citation type="submission" date="2017-02" db="EMBL/GenBank/DDBJ databases">
        <title>The new phylogeny of genus Mycobacterium.</title>
        <authorList>
            <person name="Tortoli E."/>
            <person name="Trovato A."/>
            <person name="Cirillo D.M."/>
        </authorList>
    </citation>
    <scope>NUCLEOTIDE SEQUENCE [LARGE SCALE GENOMIC DNA]</scope>
    <source>
        <strain evidence="2 3">DSM 44338</strain>
    </source>
</reference>
<dbReference type="EMBL" id="MVIM01000003">
    <property type="protein sequence ID" value="ORB66936.1"/>
    <property type="molecule type" value="Genomic_DNA"/>
</dbReference>